<evidence type="ECO:0000256" key="6">
    <source>
        <dbReference type="ARBA" id="ARBA00023065"/>
    </source>
</evidence>
<evidence type="ECO:0000256" key="5">
    <source>
        <dbReference type="ARBA" id="ARBA00022989"/>
    </source>
</evidence>
<dbReference type="SUPFAM" id="SSF161111">
    <property type="entry name" value="Cation efflux protein transmembrane domain-like"/>
    <property type="match status" value="1"/>
</dbReference>
<dbReference type="Pfam" id="PF01545">
    <property type="entry name" value="Cation_efflux"/>
    <property type="match status" value="1"/>
</dbReference>
<feature type="transmembrane region" description="Helical" evidence="8">
    <location>
        <begin position="117"/>
        <end position="137"/>
    </location>
</feature>
<keyword evidence="4 8" id="KW-0812">Transmembrane</keyword>
<evidence type="ECO:0000256" key="2">
    <source>
        <dbReference type="ARBA" id="ARBA00008873"/>
    </source>
</evidence>
<feature type="domain" description="Cation efflux protein cytoplasmic" evidence="10">
    <location>
        <begin position="212"/>
        <end position="285"/>
    </location>
</feature>
<comment type="subcellular location">
    <subcellularLocation>
        <location evidence="1">Membrane</location>
        <topology evidence="1">Multi-pass membrane protein</topology>
    </subcellularLocation>
</comment>
<keyword evidence="7 8" id="KW-0472">Membrane</keyword>
<comment type="similarity">
    <text evidence="2">Belongs to the cation diffusion facilitator (CDF) transporter (TC 2.A.4) family. SLC30A subfamily.</text>
</comment>
<evidence type="ECO:0000313" key="11">
    <source>
        <dbReference type="EMBL" id="MFC4618811.1"/>
    </source>
</evidence>
<dbReference type="EMBL" id="JBHSFW010000003">
    <property type="protein sequence ID" value="MFC4618811.1"/>
    <property type="molecule type" value="Genomic_DNA"/>
</dbReference>
<evidence type="ECO:0000256" key="1">
    <source>
        <dbReference type="ARBA" id="ARBA00004141"/>
    </source>
</evidence>
<dbReference type="Pfam" id="PF16916">
    <property type="entry name" value="ZT_dimer"/>
    <property type="match status" value="1"/>
</dbReference>
<dbReference type="PANTHER" id="PTHR11562:SF17">
    <property type="entry name" value="RE54080P-RELATED"/>
    <property type="match status" value="1"/>
</dbReference>
<keyword evidence="12" id="KW-1185">Reference proteome</keyword>
<evidence type="ECO:0000256" key="8">
    <source>
        <dbReference type="SAM" id="Phobius"/>
    </source>
</evidence>
<sequence>MAGGHQHSHQANKKALLVSFCLMTVYMIVEALGGFLTHSLALLSDAGHMLSDAVALFVALVALKIGEKAATNHKTFGYKRFEVLAALFNGAALLIISLFIIIEAIERFFHPGGVRAGGMLTVAAFGFLVNLAAAFILTNKKDNINIRAVFLHVMGDLLGSLAAIIAAILILLLNWTLADPISSLVVSVLILISGFRVTKDAVHVLMEGVPLGVNLDEVIETIQSVPDVQGLHDLHIWSITSGSNALSCHVVVGDLITLEEGQQILRRIEERLEQLGIQHTTIQLELDSHPHGNSVLCSIHQSRE</sequence>
<evidence type="ECO:0000259" key="9">
    <source>
        <dbReference type="Pfam" id="PF01545"/>
    </source>
</evidence>
<evidence type="ECO:0000256" key="3">
    <source>
        <dbReference type="ARBA" id="ARBA00022448"/>
    </source>
</evidence>
<feature type="transmembrane region" description="Helical" evidence="8">
    <location>
        <begin position="83"/>
        <end position="105"/>
    </location>
</feature>
<dbReference type="Proteomes" id="UP001596022">
    <property type="component" value="Unassembled WGS sequence"/>
</dbReference>
<dbReference type="NCBIfam" id="TIGR01297">
    <property type="entry name" value="CDF"/>
    <property type="match status" value="1"/>
</dbReference>
<evidence type="ECO:0000313" key="12">
    <source>
        <dbReference type="Proteomes" id="UP001596022"/>
    </source>
</evidence>
<feature type="transmembrane region" description="Helical" evidence="8">
    <location>
        <begin position="181"/>
        <end position="198"/>
    </location>
</feature>
<organism evidence="11 12">
    <name type="scientific">Camelliibacillus cellulosilyticus</name>
    <dbReference type="NCBI Taxonomy" id="2174486"/>
    <lineage>
        <taxon>Bacteria</taxon>
        <taxon>Bacillati</taxon>
        <taxon>Bacillota</taxon>
        <taxon>Bacilli</taxon>
        <taxon>Bacillales</taxon>
        <taxon>Sporolactobacillaceae</taxon>
        <taxon>Camelliibacillus</taxon>
    </lineage>
</organism>
<evidence type="ECO:0000259" key="10">
    <source>
        <dbReference type="Pfam" id="PF16916"/>
    </source>
</evidence>
<dbReference type="PANTHER" id="PTHR11562">
    <property type="entry name" value="CATION EFFLUX PROTEIN/ ZINC TRANSPORTER"/>
    <property type="match status" value="1"/>
</dbReference>
<gene>
    <name evidence="11" type="ORF">ACFO4N_08680</name>
</gene>
<dbReference type="Gene3D" id="1.20.1510.10">
    <property type="entry name" value="Cation efflux protein transmembrane domain"/>
    <property type="match status" value="1"/>
</dbReference>
<name>A0ABV9GPE8_9BACL</name>
<accession>A0ABV9GPE8</accession>
<dbReference type="RefSeq" id="WP_376845912.1">
    <property type="nucleotide sequence ID" value="NZ_JBHSFW010000003.1"/>
</dbReference>
<dbReference type="InterPro" id="IPR050681">
    <property type="entry name" value="CDF/SLC30A"/>
</dbReference>
<reference evidence="12" key="1">
    <citation type="journal article" date="2019" name="Int. J. Syst. Evol. Microbiol.">
        <title>The Global Catalogue of Microorganisms (GCM) 10K type strain sequencing project: providing services to taxonomists for standard genome sequencing and annotation.</title>
        <authorList>
            <consortium name="The Broad Institute Genomics Platform"/>
            <consortium name="The Broad Institute Genome Sequencing Center for Infectious Disease"/>
            <person name="Wu L."/>
            <person name="Ma J."/>
        </authorList>
    </citation>
    <scope>NUCLEOTIDE SEQUENCE [LARGE SCALE GENOMIC DNA]</scope>
    <source>
        <strain evidence="12">CGMCC 1.16306</strain>
    </source>
</reference>
<comment type="caution">
    <text evidence="11">The sequence shown here is derived from an EMBL/GenBank/DDBJ whole genome shotgun (WGS) entry which is preliminary data.</text>
</comment>
<dbReference type="InterPro" id="IPR027469">
    <property type="entry name" value="Cation_efflux_TMD_sf"/>
</dbReference>
<evidence type="ECO:0000256" key="7">
    <source>
        <dbReference type="ARBA" id="ARBA00023136"/>
    </source>
</evidence>
<keyword evidence="5 8" id="KW-1133">Transmembrane helix</keyword>
<feature type="domain" description="Cation efflux protein transmembrane" evidence="9">
    <location>
        <begin position="16"/>
        <end position="206"/>
    </location>
</feature>
<feature type="transmembrane region" description="Helical" evidence="8">
    <location>
        <begin position="149"/>
        <end position="175"/>
    </location>
</feature>
<keyword evidence="3" id="KW-0813">Transport</keyword>
<dbReference type="InterPro" id="IPR058533">
    <property type="entry name" value="Cation_efflux_TM"/>
</dbReference>
<dbReference type="SUPFAM" id="SSF160240">
    <property type="entry name" value="Cation efflux protein cytoplasmic domain-like"/>
    <property type="match status" value="1"/>
</dbReference>
<dbReference type="InterPro" id="IPR036837">
    <property type="entry name" value="Cation_efflux_CTD_sf"/>
</dbReference>
<dbReference type="Gene3D" id="3.30.70.1350">
    <property type="entry name" value="Cation efflux protein, cytoplasmic domain"/>
    <property type="match status" value="1"/>
</dbReference>
<feature type="transmembrane region" description="Helical" evidence="8">
    <location>
        <begin position="15"/>
        <end position="36"/>
    </location>
</feature>
<protein>
    <submittedName>
        <fullName evidence="11">Cation diffusion facilitator family transporter</fullName>
    </submittedName>
</protein>
<dbReference type="InterPro" id="IPR002524">
    <property type="entry name" value="Cation_efflux"/>
</dbReference>
<keyword evidence="6" id="KW-0406">Ion transport</keyword>
<proteinExistence type="inferred from homology"/>
<dbReference type="InterPro" id="IPR027470">
    <property type="entry name" value="Cation_efflux_CTD"/>
</dbReference>
<evidence type="ECO:0000256" key="4">
    <source>
        <dbReference type="ARBA" id="ARBA00022692"/>
    </source>
</evidence>